<dbReference type="Pfam" id="PF13460">
    <property type="entry name" value="NAD_binding_10"/>
    <property type="match status" value="1"/>
</dbReference>
<dbReference type="PANTHER" id="PTHR12126:SF16">
    <property type="entry name" value="MIOREX COMPLEX COMPONENT 2"/>
    <property type="match status" value="1"/>
</dbReference>
<reference evidence="2 3" key="1">
    <citation type="journal article" date="2024" name="Nat. Commun.">
        <title>Phylogenomics reveals the evolutionary origins of lichenization in chlorophyte algae.</title>
        <authorList>
            <person name="Puginier C."/>
            <person name="Libourel C."/>
            <person name="Otte J."/>
            <person name="Skaloud P."/>
            <person name="Haon M."/>
            <person name="Grisel S."/>
            <person name="Petersen M."/>
            <person name="Berrin J.G."/>
            <person name="Delaux P.M."/>
            <person name="Dal Grande F."/>
            <person name="Keller J."/>
        </authorList>
    </citation>
    <scope>NUCLEOTIDE SEQUENCE [LARGE SCALE GENOMIC DNA]</scope>
    <source>
        <strain evidence="2 3">SAG 2145</strain>
    </source>
</reference>
<keyword evidence="3" id="KW-1185">Reference proteome</keyword>
<proteinExistence type="predicted"/>
<dbReference type="InterPro" id="IPR051207">
    <property type="entry name" value="ComplexI_NDUFA9_subunit"/>
</dbReference>
<dbReference type="EMBL" id="JALJOS010000025">
    <property type="protein sequence ID" value="KAK9825306.1"/>
    <property type="molecule type" value="Genomic_DNA"/>
</dbReference>
<protein>
    <recommendedName>
        <fullName evidence="1">NAD(P)-binding domain-containing protein</fullName>
    </recommendedName>
</protein>
<evidence type="ECO:0000259" key="1">
    <source>
        <dbReference type="Pfam" id="PF13460"/>
    </source>
</evidence>
<dbReference type="SUPFAM" id="SSF51735">
    <property type="entry name" value="NAD(P)-binding Rossmann-fold domains"/>
    <property type="match status" value="1"/>
</dbReference>
<dbReference type="Proteomes" id="UP001438707">
    <property type="component" value="Unassembled WGS sequence"/>
</dbReference>
<dbReference type="PANTHER" id="PTHR12126">
    <property type="entry name" value="NADH-UBIQUINONE OXIDOREDUCTASE 39 KDA SUBUNIT-RELATED"/>
    <property type="match status" value="1"/>
</dbReference>
<dbReference type="GO" id="GO:0005739">
    <property type="term" value="C:mitochondrion"/>
    <property type="evidence" value="ECO:0007669"/>
    <property type="project" value="TreeGrafter"/>
</dbReference>
<dbReference type="Gene3D" id="3.40.50.720">
    <property type="entry name" value="NAD(P)-binding Rossmann-like Domain"/>
    <property type="match status" value="1"/>
</dbReference>
<name>A0AAW1QVP6_9CHLO</name>
<organism evidence="2 3">
    <name type="scientific">Apatococcus lobatus</name>
    <dbReference type="NCBI Taxonomy" id="904363"/>
    <lineage>
        <taxon>Eukaryota</taxon>
        <taxon>Viridiplantae</taxon>
        <taxon>Chlorophyta</taxon>
        <taxon>core chlorophytes</taxon>
        <taxon>Trebouxiophyceae</taxon>
        <taxon>Chlorellales</taxon>
        <taxon>Chlorellaceae</taxon>
        <taxon>Apatococcus</taxon>
    </lineage>
</organism>
<evidence type="ECO:0000313" key="2">
    <source>
        <dbReference type="EMBL" id="KAK9825306.1"/>
    </source>
</evidence>
<accession>A0AAW1QVP6</accession>
<dbReference type="InterPro" id="IPR016040">
    <property type="entry name" value="NAD(P)-bd_dom"/>
</dbReference>
<dbReference type="GO" id="GO:0044877">
    <property type="term" value="F:protein-containing complex binding"/>
    <property type="evidence" value="ECO:0007669"/>
    <property type="project" value="TreeGrafter"/>
</dbReference>
<dbReference type="InterPro" id="IPR036291">
    <property type="entry name" value="NAD(P)-bd_dom_sf"/>
</dbReference>
<dbReference type="AlphaFoldDB" id="A0AAW1QVP6"/>
<comment type="caution">
    <text evidence="2">The sequence shown here is derived from an EMBL/GenBank/DDBJ whole genome shotgun (WGS) entry which is preliminary data.</text>
</comment>
<feature type="domain" description="NAD(P)-binding" evidence="1">
    <location>
        <begin position="95"/>
        <end position="226"/>
    </location>
</feature>
<evidence type="ECO:0000313" key="3">
    <source>
        <dbReference type="Proteomes" id="UP001438707"/>
    </source>
</evidence>
<sequence>MRLPALAGKLLSQPQLWSNAPGSASQIACAAHFSSSVAAQALSLNLVRQGGQLNTEGVGTPSAGPTLGSGVPAATFVSPSPEPEYEAMPRLLVFGGSGFVGSRVVEEATEIGLPVVSLSRNGCPPHLGSQSWAQSVEWIKADVFNPSSWQDLLPGSIGLVTCLGAFGSNDFMLKMNGTANVNIVEAASAAGVPRMAFISIHDYSLPDFVLSGYFRGKRSAEAALQQRFPESGVSLRPSFIHGTRQVGSIGLPLSAIGSPLSKALELVPAKSLAGIPLMGAGFVPPVSVKAVAKAAVAAATDPAVPAGVMDVWTIKQDYER</sequence>
<gene>
    <name evidence="2" type="ORF">WJX74_007732</name>
</gene>